<comment type="caution">
    <text evidence="4">The sequence shown here is derived from an EMBL/GenBank/DDBJ whole genome shotgun (WGS) entry which is preliminary data.</text>
</comment>
<dbReference type="GO" id="GO:0004497">
    <property type="term" value="F:monooxygenase activity"/>
    <property type="evidence" value="ECO:0007669"/>
    <property type="project" value="UniProtKB-KW"/>
</dbReference>
<gene>
    <name evidence="4" type="ORF">C2845_PM14G08100</name>
</gene>
<dbReference type="STRING" id="4540.A0A3L6PTY2"/>
<organism evidence="4 5">
    <name type="scientific">Panicum miliaceum</name>
    <name type="common">Proso millet</name>
    <name type="synonym">Broomcorn millet</name>
    <dbReference type="NCBI Taxonomy" id="4540"/>
    <lineage>
        <taxon>Eukaryota</taxon>
        <taxon>Viridiplantae</taxon>
        <taxon>Streptophyta</taxon>
        <taxon>Embryophyta</taxon>
        <taxon>Tracheophyta</taxon>
        <taxon>Spermatophyta</taxon>
        <taxon>Magnoliopsida</taxon>
        <taxon>Liliopsida</taxon>
        <taxon>Poales</taxon>
        <taxon>Poaceae</taxon>
        <taxon>PACMAD clade</taxon>
        <taxon>Panicoideae</taxon>
        <taxon>Panicodae</taxon>
        <taxon>Paniceae</taxon>
        <taxon>Panicinae</taxon>
        <taxon>Panicum</taxon>
        <taxon>Panicum sect. Panicum</taxon>
    </lineage>
</organism>
<dbReference type="Gene3D" id="3.50.50.60">
    <property type="entry name" value="FAD/NAD(P)-binding domain"/>
    <property type="match status" value="1"/>
</dbReference>
<dbReference type="Proteomes" id="UP000275267">
    <property type="component" value="Unassembled WGS sequence"/>
</dbReference>
<protein>
    <submittedName>
        <fullName evidence="4">Flavin-containing monooxygenase FMO GS-OX-like 8</fullName>
    </submittedName>
</protein>
<keyword evidence="3" id="KW-0560">Oxidoreductase</keyword>
<proteinExistence type="predicted"/>
<dbReference type="InterPro" id="IPR050346">
    <property type="entry name" value="FMO-like"/>
</dbReference>
<dbReference type="InterPro" id="IPR036188">
    <property type="entry name" value="FAD/NAD-bd_sf"/>
</dbReference>
<evidence type="ECO:0000256" key="3">
    <source>
        <dbReference type="ARBA" id="ARBA00023002"/>
    </source>
</evidence>
<keyword evidence="5" id="KW-1185">Reference proteome</keyword>
<name>A0A3L6PTY2_PANMI</name>
<accession>A0A3L6PTY2</accession>
<dbReference type="AlphaFoldDB" id="A0A3L6PTY2"/>
<dbReference type="SUPFAM" id="SSF51905">
    <property type="entry name" value="FAD/NAD(P)-binding domain"/>
    <property type="match status" value="1"/>
</dbReference>
<keyword evidence="2" id="KW-0274">FAD</keyword>
<evidence type="ECO:0000256" key="1">
    <source>
        <dbReference type="ARBA" id="ARBA00022630"/>
    </source>
</evidence>
<dbReference type="EMBL" id="PQIB02000016">
    <property type="protein sequence ID" value="RLM62297.1"/>
    <property type="molecule type" value="Genomic_DNA"/>
</dbReference>
<keyword evidence="1" id="KW-0285">Flavoprotein</keyword>
<evidence type="ECO:0000313" key="4">
    <source>
        <dbReference type="EMBL" id="RLM62297.1"/>
    </source>
</evidence>
<sequence length="231" mass="25661">MYASPSVRLLSQREAMGFSDFQFVLRPGLDARRFPGYREVHCYLRDFRDAFGLADAVRLNTRVVRVAMALREAGGGGYSDVKRQVRSVHVKPDGGEEPAVEEVFDAVVVANGYYSQPRLPSIKGMEMHVHFQISSPGSTRANMADALASEGAEEVFVFNRIFLSERFDDASSKSSKCELCSCNGCAHILARKVPYLVDGGGNNGREKVKGCEEQRMVRQDIKGDQYCDSCR</sequence>
<dbReference type="PANTHER" id="PTHR23023">
    <property type="entry name" value="DIMETHYLANILINE MONOOXYGENASE"/>
    <property type="match status" value="1"/>
</dbReference>
<reference evidence="5" key="1">
    <citation type="journal article" date="2019" name="Nat. Commun.">
        <title>The genome of broomcorn millet.</title>
        <authorList>
            <person name="Zou C."/>
            <person name="Miki D."/>
            <person name="Li D."/>
            <person name="Tang Q."/>
            <person name="Xiao L."/>
            <person name="Rajput S."/>
            <person name="Deng P."/>
            <person name="Jia W."/>
            <person name="Huang R."/>
            <person name="Zhang M."/>
            <person name="Sun Y."/>
            <person name="Hu J."/>
            <person name="Fu X."/>
            <person name="Schnable P.S."/>
            <person name="Li F."/>
            <person name="Zhang H."/>
            <person name="Feng B."/>
            <person name="Zhu X."/>
            <person name="Liu R."/>
            <person name="Schnable J.C."/>
            <person name="Zhu J.-K."/>
            <person name="Zhang H."/>
        </authorList>
    </citation>
    <scope>NUCLEOTIDE SEQUENCE [LARGE SCALE GENOMIC DNA]</scope>
</reference>
<dbReference type="OrthoDB" id="66881at2759"/>
<evidence type="ECO:0000256" key="2">
    <source>
        <dbReference type="ARBA" id="ARBA00022827"/>
    </source>
</evidence>
<evidence type="ECO:0000313" key="5">
    <source>
        <dbReference type="Proteomes" id="UP000275267"/>
    </source>
</evidence>